<evidence type="ECO:0000256" key="1">
    <source>
        <dbReference type="SAM" id="MobiDB-lite"/>
    </source>
</evidence>
<protein>
    <submittedName>
        <fullName evidence="2">Uncharacterized protein</fullName>
    </submittedName>
</protein>
<dbReference type="AlphaFoldDB" id="A0A8T9BB78"/>
<evidence type="ECO:0000313" key="2">
    <source>
        <dbReference type="EMBL" id="TVY15869.1"/>
    </source>
</evidence>
<proteinExistence type="predicted"/>
<gene>
    <name evidence="2" type="ORF">LARI1_G006973</name>
</gene>
<organism evidence="2 3">
    <name type="scientific">Lachnellula arida</name>
    <dbReference type="NCBI Taxonomy" id="1316785"/>
    <lineage>
        <taxon>Eukaryota</taxon>
        <taxon>Fungi</taxon>
        <taxon>Dikarya</taxon>
        <taxon>Ascomycota</taxon>
        <taxon>Pezizomycotina</taxon>
        <taxon>Leotiomycetes</taxon>
        <taxon>Helotiales</taxon>
        <taxon>Lachnaceae</taxon>
        <taxon>Lachnellula</taxon>
    </lineage>
</organism>
<dbReference type="OrthoDB" id="329835at2759"/>
<dbReference type="EMBL" id="QGMF01000440">
    <property type="protein sequence ID" value="TVY15869.1"/>
    <property type="molecule type" value="Genomic_DNA"/>
</dbReference>
<sequence>MDALAQYRVSLGEKAVAIDLGILEDEGMLAENPELMARVKLSGALVPIRTRELHAILDYYCDPALGMLTGKTCQPLIGLEMPTNLIARNLEPSPFMYFPTFNHFFQISSSEASSSPQSQGTTSRLCSLPRSRLMK</sequence>
<accession>A0A8T9BB78</accession>
<name>A0A8T9BB78_9HELO</name>
<dbReference type="Proteomes" id="UP000469559">
    <property type="component" value="Unassembled WGS sequence"/>
</dbReference>
<evidence type="ECO:0000313" key="3">
    <source>
        <dbReference type="Proteomes" id="UP000469559"/>
    </source>
</evidence>
<feature type="region of interest" description="Disordered" evidence="1">
    <location>
        <begin position="111"/>
        <end position="135"/>
    </location>
</feature>
<keyword evidence="3" id="KW-1185">Reference proteome</keyword>
<reference evidence="2 3" key="1">
    <citation type="submission" date="2018-05" db="EMBL/GenBank/DDBJ databases">
        <title>Whole genome sequencing for identification of molecular markers to develop diagnostic detection tools for the regulated plant pathogen Lachnellula willkommii.</title>
        <authorList>
            <person name="Giroux E."/>
            <person name="Bilodeau G."/>
        </authorList>
    </citation>
    <scope>NUCLEOTIDE SEQUENCE [LARGE SCALE GENOMIC DNA]</scope>
    <source>
        <strain evidence="2 3">CBS 203.66</strain>
    </source>
</reference>
<comment type="caution">
    <text evidence="2">The sequence shown here is derived from an EMBL/GenBank/DDBJ whole genome shotgun (WGS) entry which is preliminary data.</text>
</comment>